<evidence type="ECO:0000313" key="2">
    <source>
        <dbReference type="EnsemblMetazoa" id="AATE011913-PA.1"/>
    </source>
</evidence>
<feature type="region of interest" description="Disordered" evidence="1">
    <location>
        <begin position="1"/>
        <end position="21"/>
    </location>
</feature>
<protein>
    <submittedName>
        <fullName evidence="2">Uncharacterized protein</fullName>
    </submittedName>
</protein>
<name>A0A182J5T8_ANOAO</name>
<feature type="region of interest" description="Disordered" evidence="1">
    <location>
        <begin position="214"/>
        <end position="280"/>
    </location>
</feature>
<sequence>MKLKCPSPLCLSSGSDDGYHQHRKRLGDCDCLSVPGAFAKKQRSEVYGEEGSVSDAGSDKKPTSSSSSSASSSRHRSVSLLKRIGNNILLNLGPGTTGNASSVGQPHHHQVYRAFEEDHSPPPSYWKSEPDPAEDNGDDRGDSKRNDDEGGGTLSAFSLAAVPTSNAFGDRFFYRSFHHYVYTPQPYPGSPGKYAIERKHKVKKRDLLLVQRLQANQERQEQQRPRTESKTEGKPCEPSASIREPRTATLHGQEFENNNIHTIDQLKYTPYIRDGARSKA</sequence>
<feature type="region of interest" description="Disordered" evidence="1">
    <location>
        <begin position="42"/>
        <end position="77"/>
    </location>
</feature>
<feature type="compositionally biased region" description="Basic and acidic residues" evidence="1">
    <location>
        <begin position="138"/>
        <end position="148"/>
    </location>
</feature>
<dbReference type="VEuPathDB" id="VectorBase:AATE011913"/>
<dbReference type="EnsemblMetazoa" id="AATE011913-RA">
    <property type="protein sequence ID" value="AATE011913-PA.1"/>
    <property type="gene ID" value="AATE011913"/>
</dbReference>
<accession>A0A182J5T8</accession>
<evidence type="ECO:0000256" key="1">
    <source>
        <dbReference type="SAM" id="MobiDB-lite"/>
    </source>
</evidence>
<feature type="region of interest" description="Disordered" evidence="1">
    <location>
        <begin position="116"/>
        <end position="151"/>
    </location>
</feature>
<organism evidence="2">
    <name type="scientific">Anopheles atroparvus</name>
    <name type="common">European mosquito</name>
    <dbReference type="NCBI Taxonomy" id="41427"/>
    <lineage>
        <taxon>Eukaryota</taxon>
        <taxon>Metazoa</taxon>
        <taxon>Ecdysozoa</taxon>
        <taxon>Arthropoda</taxon>
        <taxon>Hexapoda</taxon>
        <taxon>Insecta</taxon>
        <taxon>Pterygota</taxon>
        <taxon>Neoptera</taxon>
        <taxon>Endopterygota</taxon>
        <taxon>Diptera</taxon>
        <taxon>Nematocera</taxon>
        <taxon>Culicoidea</taxon>
        <taxon>Culicidae</taxon>
        <taxon>Anophelinae</taxon>
        <taxon>Anopheles</taxon>
    </lineage>
</organism>
<dbReference type="AlphaFoldDB" id="A0A182J5T8"/>
<reference evidence="2" key="1">
    <citation type="submission" date="2022-08" db="UniProtKB">
        <authorList>
            <consortium name="EnsemblMetazoa"/>
        </authorList>
    </citation>
    <scope>IDENTIFICATION</scope>
    <source>
        <strain evidence="2">EBRO</strain>
    </source>
</reference>
<feature type="compositionally biased region" description="Basic and acidic residues" evidence="1">
    <location>
        <begin position="218"/>
        <end position="235"/>
    </location>
</feature>
<proteinExistence type="predicted"/>